<comment type="caution">
    <text evidence="1">The sequence shown here is derived from an EMBL/GenBank/DDBJ whole genome shotgun (WGS) entry which is preliminary data.</text>
</comment>
<name>A0ACC4AX59_POPAL</name>
<evidence type="ECO:0000313" key="2">
    <source>
        <dbReference type="Proteomes" id="UP000309997"/>
    </source>
</evidence>
<evidence type="ECO:0000313" key="1">
    <source>
        <dbReference type="EMBL" id="KAL3570763.1"/>
    </source>
</evidence>
<sequence>MSSSLEAGVNQLAGKGHKGVLGVKRWSSEMMERRDGVQEPCIRSSPEGGKGEVERRHLPTFGCSYNFG</sequence>
<proteinExistence type="predicted"/>
<gene>
    <name evidence="1" type="ORF">D5086_028012</name>
</gene>
<protein>
    <submittedName>
        <fullName evidence="1">Uncharacterized protein</fullName>
    </submittedName>
</protein>
<dbReference type="EMBL" id="RCHU02000015">
    <property type="protein sequence ID" value="KAL3570763.1"/>
    <property type="molecule type" value="Genomic_DNA"/>
</dbReference>
<dbReference type="Proteomes" id="UP000309997">
    <property type="component" value="Unassembled WGS sequence"/>
</dbReference>
<keyword evidence="2" id="KW-1185">Reference proteome</keyword>
<accession>A0ACC4AX59</accession>
<reference evidence="1 2" key="1">
    <citation type="journal article" date="2024" name="Plant Biotechnol. J.">
        <title>Genome and CRISPR/Cas9 system of a widespread forest tree (Populus alba) in the world.</title>
        <authorList>
            <person name="Liu Y.J."/>
            <person name="Jiang P.F."/>
            <person name="Han X.M."/>
            <person name="Li X.Y."/>
            <person name="Wang H.M."/>
            <person name="Wang Y.J."/>
            <person name="Wang X.X."/>
            <person name="Zeng Q.Y."/>
        </authorList>
    </citation>
    <scope>NUCLEOTIDE SEQUENCE [LARGE SCALE GENOMIC DNA]</scope>
    <source>
        <strain evidence="2">cv. PAL-ZL1</strain>
    </source>
</reference>
<organism evidence="1 2">
    <name type="scientific">Populus alba</name>
    <name type="common">White poplar</name>
    <dbReference type="NCBI Taxonomy" id="43335"/>
    <lineage>
        <taxon>Eukaryota</taxon>
        <taxon>Viridiplantae</taxon>
        <taxon>Streptophyta</taxon>
        <taxon>Embryophyta</taxon>
        <taxon>Tracheophyta</taxon>
        <taxon>Spermatophyta</taxon>
        <taxon>Magnoliopsida</taxon>
        <taxon>eudicotyledons</taxon>
        <taxon>Gunneridae</taxon>
        <taxon>Pentapetalae</taxon>
        <taxon>rosids</taxon>
        <taxon>fabids</taxon>
        <taxon>Malpighiales</taxon>
        <taxon>Salicaceae</taxon>
        <taxon>Saliceae</taxon>
        <taxon>Populus</taxon>
    </lineage>
</organism>